<evidence type="ECO:0000313" key="2">
    <source>
        <dbReference type="Proteomes" id="UP000188268"/>
    </source>
</evidence>
<proteinExistence type="predicted"/>
<dbReference type="AlphaFoldDB" id="A0A1R3HG79"/>
<sequence>MAPLKTRLCSFLNSTAEDRVRTAVVAIQSV</sequence>
<evidence type="ECO:0000313" key="1">
    <source>
        <dbReference type="EMBL" id="OMO69377.1"/>
    </source>
</evidence>
<gene>
    <name evidence="1" type="ORF">CCACVL1_19539</name>
</gene>
<organism evidence="1 2">
    <name type="scientific">Corchorus capsularis</name>
    <name type="common">Jute</name>
    <dbReference type="NCBI Taxonomy" id="210143"/>
    <lineage>
        <taxon>Eukaryota</taxon>
        <taxon>Viridiplantae</taxon>
        <taxon>Streptophyta</taxon>
        <taxon>Embryophyta</taxon>
        <taxon>Tracheophyta</taxon>
        <taxon>Spermatophyta</taxon>
        <taxon>Magnoliopsida</taxon>
        <taxon>eudicotyledons</taxon>
        <taxon>Gunneridae</taxon>
        <taxon>Pentapetalae</taxon>
        <taxon>rosids</taxon>
        <taxon>malvids</taxon>
        <taxon>Malvales</taxon>
        <taxon>Malvaceae</taxon>
        <taxon>Grewioideae</taxon>
        <taxon>Apeibeae</taxon>
        <taxon>Corchorus</taxon>
    </lineage>
</organism>
<reference evidence="1 2" key="1">
    <citation type="submission" date="2013-09" db="EMBL/GenBank/DDBJ databases">
        <title>Corchorus capsularis genome sequencing.</title>
        <authorList>
            <person name="Alam M."/>
            <person name="Haque M.S."/>
            <person name="Islam M.S."/>
            <person name="Emdad E.M."/>
            <person name="Islam M.M."/>
            <person name="Ahmed B."/>
            <person name="Halim A."/>
            <person name="Hossen Q.M.M."/>
            <person name="Hossain M.Z."/>
            <person name="Ahmed R."/>
            <person name="Khan M.M."/>
            <person name="Islam R."/>
            <person name="Rashid M.M."/>
            <person name="Khan S.A."/>
            <person name="Rahman M.S."/>
            <person name="Alam M."/>
        </authorList>
    </citation>
    <scope>NUCLEOTIDE SEQUENCE [LARGE SCALE GENOMIC DNA]</scope>
    <source>
        <strain evidence="2">cv. CVL-1</strain>
        <tissue evidence="1">Whole seedling</tissue>
    </source>
</reference>
<name>A0A1R3HG79_COCAP</name>
<dbReference type="Proteomes" id="UP000188268">
    <property type="component" value="Unassembled WGS sequence"/>
</dbReference>
<dbReference type="Gramene" id="OMO69377">
    <property type="protein sequence ID" value="OMO69377"/>
    <property type="gene ID" value="CCACVL1_19539"/>
</dbReference>
<comment type="caution">
    <text evidence="1">The sequence shown here is derived from an EMBL/GenBank/DDBJ whole genome shotgun (WGS) entry which is preliminary data.</text>
</comment>
<keyword evidence="2" id="KW-1185">Reference proteome</keyword>
<protein>
    <submittedName>
        <fullName evidence="1">Uncharacterized protein</fullName>
    </submittedName>
</protein>
<accession>A0A1R3HG79</accession>
<dbReference type="EMBL" id="AWWV01012033">
    <property type="protein sequence ID" value="OMO69377.1"/>
    <property type="molecule type" value="Genomic_DNA"/>
</dbReference>